<reference evidence="8" key="1">
    <citation type="submission" date="2021-06" db="EMBL/GenBank/DDBJ databases">
        <title>Novel Mycoplasma species detected in California sea lions (Zalophus californianus) from the USA.</title>
        <authorList>
            <person name="Volokhov D.V."/>
            <person name="Furtak V.A."/>
            <person name="Zagorodnyaya T.A."/>
        </authorList>
    </citation>
    <scope>NUCLEOTIDE SEQUENCE [LARGE SCALE GENOMIC DNA]</scope>
    <source>
        <strain evidence="8">CSL 5346</strain>
    </source>
</reference>
<feature type="transmembrane region" description="Helical" evidence="7">
    <location>
        <begin position="120"/>
        <end position="142"/>
    </location>
</feature>
<comment type="subcellular location">
    <subcellularLocation>
        <location evidence="1">Cell membrane</location>
        <topology evidence="1">Multi-pass membrane protein</topology>
    </subcellularLocation>
</comment>
<dbReference type="PANTHER" id="PTHR42770:SF18">
    <property type="entry name" value="ARGININE_AGMATINE ANTIPORTER"/>
    <property type="match status" value="1"/>
</dbReference>
<feature type="transmembrane region" description="Helical" evidence="7">
    <location>
        <begin position="354"/>
        <end position="378"/>
    </location>
</feature>
<keyword evidence="2" id="KW-1003">Cell membrane</keyword>
<dbReference type="EMBL" id="JAHMHH010000001">
    <property type="protein sequence ID" value="MBU4692339.1"/>
    <property type="molecule type" value="Genomic_DNA"/>
</dbReference>
<evidence type="ECO:0000256" key="2">
    <source>
        <dbReference type="ARBA" id="ARBA00022475"/>
    </source>
</evidence>
<dbReference type="PANTHER" id="PTHR42770">
    <property type="entry name" value="AMINO ACID TRANSPORTER-RELATED"/>
    <property type="match status" value="1"/>
</dbReference>
<evidence type="ECO:0000256" key="4">
    <source>
        <dbReference type="ARBA" id="ARBA00022989"/>
    </source>
</evidence>
<dbReference type="RefSeq" id="WP_216488807.1">
    <property type="nucleotide sequence ID" value="NZ_JAHMHH010000001.1"/>
</dbReference>
<keyword evidence="6" id="KW-0175">Coiled coil</keyword>
<feature type="transmembrane region" description="Helical" evidence="7">
    <location>
        <begin position="390"/>
        <end position="413"/>
    </location>
</feature>
<protein>
    <submittedName>
        <fullName evidence="8">Amino acid permease</fullName>
    </submittedName>
</protein>
<evidence type="ECO:0000313" key="8">
    <source>
        <dbReference type="EMBL" id="MBU4692339.1"/>
    </source>
</evidence>
<dbReference type="InterPro" id="IPR002293">
    <property type="entry name" value="AA/rel_permease1"/>
</dbReference>
<feature type="transmembrane region" description="Helical" evidence="7">
    <location>
        <begin position="154"/>
        <end position="172"/>
    </location>
</feature>
<evidence type="ECO:0000256" key="6">
    <source>
        <dbReference type="SAM" id="Coils"/>
    </source>
</evidence>
<evidence type="ECO:0000256" key="5">
    <source>
        <dbReference type="ARBA" id="ARBA00023136"/>
    </source>
</evidence>
<evidence type="ECO:0000256" key="3">
    <source>
        <dbReference type="ARBA" id="ARBA00022692"/>
    </source>
</evidence>
<organism evidence="8 9">
    <name type="scientific">Mycoplasma zalophi</name>
    <dbReference type="NCBI Taxonomy" id="191287"/>
    <lineage>
        <taxon>Bacteria</taxon>
        <taxon>Bacillati</taxon>
        <taxon>Mycoplasmatota</taxon>
        <taxon>Mollicutes</taxon>
        <taxon>Mycoplasmataceae</taxon>
        <taxon>Mycoplasma</taxon>
    </lineage>
</organism>
<evidence type="ECO:0000313" key="9">
    <source>
        <dbReference type="Proteomes" id="UP000718793"/>
    </source>
</evidence>
<dbReference type="InterPro" id="IPR050367">
    <property type="entry name" value="APC_superfamily"/>
</dbReference>
<feature type="transmembrane region" description="Helical" evidence="7">
    <location>
        <begin position="323"/>
        <end position="342"/>
    </location>
</feature>
<evidence type="ECO:0000256" key="1">
    <source>
        <dbReference type="ARBA" id="ARBA00004651"/>
    </source>
</evidence>
<feature type="transmembrane region" description="Helical" evidence="7">
    <location>
        <begin position="192"/>
        <end position="214"/>
    </location>
</feature>
<keyword evidence="5 7" id="KW-0472">Membrane</keyword>
<feature type="transmembrane region" description="Helical" evidence="7">
    <location>
        <begin position="425"/>
        <end position="445"/>
    </location>
</feature>
<accession>A0ABS6DQ55</accession>
<keyword evidence="3 7" id="KW-0812">Transmembrane</keyword>
<evidence type="ECO:0000256" key="7">
    <source>
        <dbReference type="SAM" id="Phobius"/>
    </source>
</evidence>
<feature type="transmembrane region" description="Helical" evidence="7">
    <location>
        <begin position="12"/>
        <end position="31"/>
    </location>
</feature>
<sequence>MTKKFSEKSFVFYGINFIVGFGFIATIQSVIKTGNYSLLIFAITSFIAAGIMLAFARGTQYFGNQVGGSYAYAKEAFTKSKWFWFLNGWNQFMQAPLFSATSPLFFSSIASLFVENEQYQFLLLIVSLVFFITLTIISSFSLHVSKKFILGSAIIKWIIFGLILGVIIYLVSTQPTPHLFVKNSSIQKITPFIIVNSILSFIYAYGGIEGLAGLSTSVKTKNFKKILFYLFGFVIFIYLVFFLLFSFIPSFQTWQGDYVATIMKNVLGTTGLILFAIGLLFRQMTSSIFSMVYYAKTVVPLALDGFLPASLAKVAKNGQHKNAIKFVTLISILAMIIFTILPKLLNISDSFTTILLSGNLVFFVIYLITLISILHISFKRREFKIPIWEKIIYMITTSLIIAIILITLFPPIVNESYQPSQLLVILSYISLMVLGFVTWFIYVLIKKINPIHRYTTNYTKLTQNKKTSLEELEKSGIKKVVETLFINTFKTQNRFILLTNQSESFRDLIIRSLASVLNFNNKKNELPLHTVYKLNTEKLAFTKDKKIMNIFYKMFFSYQNKNSNFILFIENINLLNQDVLDILERVKNHTNIKIIATSQNEILDSKYQKIFHTVSINDLTNDQKIAITLQAKNKILLQHNLIMDKEAEKLLIKMIKDGMYISDILNQIDTVAAYIQTQNNQLSVHIDSLNKEKNKLQNQKIKLQNTNNSKEISDIDKQIENTKQKINEFKNTILEEKTIVNKFISYLKTKNLYKQKIKDYKENGNISAAFILENETIVEIEKEINKLLKIIENLKFYDAIITKEKFTKINKNITIG</sequence>
<keyword evidence="9" id="KW-1185">Reference proteome</keyword>
<dbReference type="Proteomes" id="UP000718793">
    <property type="component" value="Unassembled WGS sequence"/>
</dbReference>
<dbReference type="Pfam" id="PF13520">
    <property type="entry name" value="AA_permease_2"/>
    <property type="match status" value="1"/>
</dbReference>
<feature type="transmembrane region" description="Helical" evidence="7">
    <location>
        <begin position="226"/>
        <end position="248"/>
    </location>
</feature>
<comment type="caution">
    <text evidence="8">The sequence shown here is derived from an EMBL/GenBank/DDBJ whole genome shotgun (WGS) entry which is preliminary data.</text>
</comment>
<feature type="coiled-coil region" evidence="6">
    <location>
        <begin position="679"/>
        <end position="732"/>
    </location>
</feature>
<feature type="transmembrane region" description="Helical" evidence="7">
    <location>
        <begin position="37"/>
        <end position="56"/>
    </location>
</feature>
<proteinExistence type="predicted"/>
<name>A0ABS6DQ55_9MOLU</name>
<gene>
    <name evidence="8" type="ORF">KQ875_01860</name>
</gene>
<keyword evidence="4 7" id="KW-1133">Transmembrane helix</keyword>
<feature type="transmembrane region" description="Helical" evidence="7">
    <location>
        <begin position="260"/>
        <end position="281"/>
    </location>
</feature>